<evidence type="ECO:0000313" key="2">
    <source>
        <dbReference type="EMBL" id="KKN15696.1"/>
    </source>
</evidence>
<name>A0A0F9QRA3_9ZZZZ</name>
<dbReference type="EMBL" id="LAZR01003687">
    <property type="protein sequence ID" value="KKN15696.1"/>
    <property type="molecule type" value="Genomic_DNA"/>
</dbReference>
<organism evidence="2">
    <name type="scientific">marine sediment metagenome</name>
    <dbReference type="NCBI Taxonomy" id="412755"/>
    <lineage>
        <taxon>unclassified sequences</taxon>
        <taxon>metagenomes</taxon>
        <taxon>ecological metagenomes</taxon>
    </lineage>
</organism>
<accession>A0A0F9QRA3</accession>
<gene>
    <name evidence="2" type="ORF">LCGC14_0983350</name>
</gene>
<dbReference type="AlphaFoldDB" id="A0A0F9QRA3"/>
<feature type="region of interest" description="Disordered" evidence="1">
    <location>
        <begin position="102"/>
        <end position="123"/>
    </location>
</feature>
<protein>
    <submittedName>
        <fullName evidence="2">Uncharacterized protein</fullName>
    </submittedName>
</protein>
<sequence length="123" mass="13479">MTDGEKLMVVRTEIESRRSSYQWLATRNPMSKFWAGKVDAHVALLAFLDGLESEPSEPTITVVRVREIVMKRRDANIGRNLAFTSGGEDACDDILSTLDEEADDESCVTRTRESGGGAAPDTG</sequence>
<evidence type="ECO:0000256" key="1">
    <source>
        <dbReference type="SAM" id="MobiDB-lite"/>
    </source>
</evidence>
<feature type="compositionally biased region" description="Gly residues" evidence="1">
    <location>
        <begin position="114"/>
        <end position="123"/>
    </location>
</feature>
<comment type="caution">
    <text evidence="2">The sequence shown here is derived from an EMBL/GenBank/DDBJ whole genome shotgun (WGS) entry which is preliminary data.</text>
</comment>
<reference evidence="2" key="1">
    <citation type="journal article" date="2015" name="Nature">
        <title>Complex archaea that bridge the gap between prokaryotes and eukaryotes.</title>
        <authorList>
            <person name="Spang A."/>
            <person name="Saw J.H."/>
            <person name="Jorgensen S.L."/>
            <person name="Zaremba-Niedzwiedzka K."/>
            <person name="Martijn J."/>
            <person name="Lind A.E."/>
            <person name="van Eijk R."/>
            <person name="Schleper C."/>
            <person name="Guy L."/>
            <person name="Ettema T.J."/>
        </authorList>
    </citation>
    <scope>NUCLEOTIDE SEQUENCE</scope>
</reference>
<proteinExistence type="predicted"/>